<dbReference type="EMBL" id="MU003698">
    <property type="protein sequence ID" value="KAF2811688.1"/>
    <property type="molecule type" value="Genomic_DNA"/>
</dbReference>
<evidence type="ECO:0000313" key="4">
    <source>
        <dbReference type="RefSeq" id="XP_033578652.1"/>
    </source>
</evidence>
<feature type="region of interest" description="Disordered" evidence="1">
    <location>
        <begin position="103"/>
        <end position="183"/>
    </location>
</feature>
<reference evidence="4" key="2">
    <citation type="submission" date="2020-04" db="EMBL/GenBank/DDBJ databases">
        <authorList>
            <consortium name="NCBI Genome Project"/>
        </authorList>
    </citation>
    <scope>NUCLEOTIDE SEQUENCE</scope>
    <source>
        <strain evidence="4">CBS 304.34</strain>
    </source>
</reference>
<name>A0A6A6YSZ8_9PEZI</name>
<proteinExistence type="predicted"/>
<feature type="region of interest" description="Disordered" evidence="1">
    <location>
        <begin position="1"/>
        <end position="90"/>
    </location>
</feature>
<reference evidence="4" key="3">
    <citation type="submission" date="2025-04" db="UniProtKB">
        <authorList>
            <consortium name="RefSeq"/>
        </authorList>
    </citation>
    <scope>IDENTIFICATION</scope>
    <source>
        <strain evidence="4">CBS 304.34</strain>
    </source>
</reference>
<keyword evidence="3" id="KW-1185">Reference proteome</keyword>
<sequence>MADNPRSKRKATSPMPDTGSKKQRTQSEAVLGQVQPTTPPSTKPSSRTEQLPAAPPPPLAAKEAQREPDAAPDGMEGKQPDSAPALPAYLSTKDSKVSFLKSLAGKSWTPGGTAKEPPKPQRGRRAFLEKPKSEANAAPKQAAKPGKKAVTAGKANDDDQATLPGGEQTVQPPRASFDDYLAY</sequence>
<organism evidence="2">
    <name type="scientific">Mytilinidion resinicola</name>
    <dbReference type="NCBI Taxonomy" id="574789"/>
    <lineage>
        <taxon>Eukaryota</taxon>
        <taxon>Fungi</taxon>
        <taxon>Dikarya</taxon>
        <taxon>Ascomycota</taxon>
        <taxon>Pezizomycotina</taxon>
        <taxon>Dothideomycetes</taxon>
        <taxon>Pleosporomycetidae</taxon>
        <taxon>Mytilinidiales</taxon>
        <taxon>Mytilinidiaceae</taxon>
        <taxon>Mytilinidion</taxon>
    </lineage>
</organism>
<feature type="compositionally biased region" description="Basic and acidic residues" evidence="1">
    <location>
        <begin position="63"/>
        <end position="79"/>
    </location>
</feature>
<accession>A0A6A6YSZ8</accession>
<feature type="compositionally biased region" description="Low complexity" evidence="1">
    <location>
        <begin position="43"/>
        <end position="52"/>
    </location>
</feature>
<evidence type="ECO:0000313" key="2">
    <source>
        <dbReference type="EMBL" id="KAF2811688.1"/>
    </source>
</evidence>
<dbReference type="Proteomes" id="UP000504636">
    <property type="component" value="Unplaced"/>
</dbReference>
<dbReference type="RefSeq" id="XP_033578652.1">
    <property type="nucleotide sequence ID" value="XM_033713977.1"/>
</dbReference>
<evidence type="ECO:0000256" key="1">
    <source>
        <dbReference type="SAM" id="MobiDB-lite"/>
    </source>
</evidence>
<gene>
    <name evidence="2 4" type="ORF">BDZ99DRAFT_279306</name>
</gene>
<dbReference type="OrthoDB" id="10679416at2759"/>
<dbReference type="GeneID" id="54454870"/>
<dbReference type="AlphaFoldDB" id="A0A6A6YSZ8"/>
<protein>
    <submittedName>
        <fullName evidence="2 4">Uncharacterized protein</fullName>
    </submittedName>
</protein>
<feature type="compositionally biased region" description="Low complexity" evidence="1">
    <location>
        <begin position="135"/>
        <end position="144"/>
    </location>
</feature>
<evidence type="ECO:0000313" key="3">
    <source>
        <dbReference type="Proteomes" id="UP000504636"/>
    </source>
</evidence>
<reference evidence="2 4" key="1">
    <citation type="journal article" date="2020" name="Stud. Mycol.">
        <title>101 Dothideomycetes genomes: a test case for predicting lifestyles and emergence of pathogens.</title>
        <authorList>
            <person name="Haridas S."/>
            <person name="Albert R."/>
            <person name="Binder M."/>
            <person name="Bloem J."/>
            <person name="Labutti K."/>
            <person name="Salamov A."/>
            <person name="Andreopoulos B."/>
            <person name="Baker S."/>
            <person name="Barry K."/>
            <person name="Bills G."/>
            <person name="Bluhm B."/>
            <person name="Cannon C."/>
            <person name="Castanera R."/>
            <person name="Culley D."/>
            <person name="Daum C."/>
            <person name="Ezra D."/>
            <person name="Gonzalez J."/>
            <person name="Henrissat B."/>
            <person name="Kuo A."/>
            <person name="Liang C."/>
            <person name="Lipzen A."/>
            <person name="Lutzoni F."/>
            <person name="Magnuson J."/>
            <person name="Mondo S."/>
            <person name="Nolan M."/>
            <person name="Ohm R."/>
            <person name="Pangilinan J."/>
            <person name="Park H.-J."/>
            <person name="Ramirez L."/>
            <person name="Alfaro M."/>
            <person name="Sun H."/>
            <person name="Tritt A."/>
            <person name="Yoshinaga Y."/>
            <person name="Zwiers L.-H."/>
            <person name="Turgeon B."/>
            <person name="Goodwin S."/>
            <person name="Spatafora J."/>
            <person name="Crous P."/>
            <person name="Grigoriev I."/>
        </authorList>
    </citation>
    <scope>NUCLEOTIDE SEQUENCE</scope>
    <source>
        <strain evidence="2 4">CBS 304.34</strain>
    </source>
</reference>